<dbReference type="AlphaFoldDB" id="A0A7W6GFU9"/>
<dbReference type="GO" id="GO:0004789">
    <property type="term" value="F:thiamine-phosphate diphosphorylase activity"/>
    <property type="evidence" value="ECO:0007669"/>
    <property type="project" value="UniProtKB-EC"/>
</dbReference>
<evidence type="ECO:0000256" key="2">
    <source>
        <dbReference type="ARBA" id="ARBA00022977"/>
    </source>
</evidence>
<evidence type="ECO:0000313" key="4">
    <source>
        <dbReference type="EMBL" id="MBB3973670.1"/>
    </source>
</evidence>
<dbReference type="InterPro" id="IPR013785">
    <property type="entry name" value="Aldolase_TIM"/>
</dbReference>
<dbReference type="RefSeq" id="WP_183395522.1">
    <property type="nucleotide sequence ID" value="NZ_JACIDR010000003.1"/>
</dbReference>
<keyword evidence="5" id="KW-1185">Reference proteome</keyword>
<dbReference type="NCBIfam" id="NF000734">
    <property type="entry name" value="PRK00043.1-5"/>
    <property type="match status" value="1"/>
</dbReference>
<dbReference type="Gene3D" id="3.20.20.70">
    <property type="entry name" value="Aldolase class I"/>
    <property type="match status" value="1"/>
</dbReference>
<dbReference type="InterPro" id="IPR036206">
    <property type="entry name" value="ThiamineP_synth_sf"/>
</dbReference>
<accession>A0A7W6GFU9</accession>
<dbReference type="SUPFAM" id="SSF51391">
    <property type="entry name" value="Thiamin phosphate synthase"/>
    <property type="match status" value="1"/>
</dbReference>
<sequence length="206" mass="22451">MSARLDPFYPVVDSAAWVRRLVGAGARLIQLRIKQKPQEALRAEIREALALCRAAGATLVVNDYWEIAIDEGAEFLHLGQEDLDGADLKAIRAAEIRLGVSTHDRAELDRALSLDPHHVALGPIWPTILKQMPFAPQGLDRIGEWKRLIGDRPLVAIGGLTPERARLCLQAGADVTAVVNDVLGAPDPEERAREWIAATRSPVAAV</sequence>
<keyword evidence="4" id="KW-0808">Transferase</keyword>
<evidence type="ECO:0000313" key="5">
    <source>
        <dbReference type="Proteomes" id="UP000528964"/>
    </source>
</evidence>
<evidence type="ECO:0000256" key="1">
    <source>
        <dbReference type="ARBA" id="ARBA00004948"/>
    </source>
</evidence>
<comment type="caution">
    <text evidence="4">The sequence shown here is derived from an EMBL/GenBank/DDBJ whole genome shotgun (WGS) entry which is preliminary data.</text>
</comment>
<evidence type="ECO:0000259" key="3">
    <source>
        <dbReference type="Pfam" id="PF02581"/>
    </source>
</evidence>
<dbReference type="EMBL" id="JACIDR010000003">
    <property type="protein sequence ID" value="MBB3973670.1"/>
    <property type="molecule type" value="Genomic_DNA"/>
</dbReference>
<gene>
    <name evidence="4" type="ORF">GGR24_002340</name>
</gene>
<dbReference type="PANTHER" id="PTHR20857">
    <property type="entry name" value="THIAMINE-PHOSPHATE PYROPHOSPHORYLASE"/>
    <property type="match status" value="1"/>
</dbReference>
<dbReference type="Pfam" id="PF02581">
    <property type="entry name" value="TMP-TENI"/>
    <property type="match status" value="1"/>
</dbReference>
<dbReference type="GO" id="GO:0005737">
    <property type="term" value="C:cytoplasm"/>
    <property type="evidence" value="ECO:0007669"/>
    <property type="project" value="TreeGrafter"/>
</dbReference>
<name>A0A7W6GFU9_9HYPH</name>
<keyword evidence="2" id="KW-0784">Thiamine biosynthesis</keyword>
<dbReference type="CDD" id="cd00564">
    <property type="entry name" value="TMP_TenI"/>
    <property type="match status" value="1"/>
</dbReference>
<dbReference type="InterPro" id="IPR022998">
    <property type="entry name" value="ThiamineP_synth_TenI"/>
</dbReference>
<dbReference type="EC" id="2.5.1.3" evidence="4"/>
<comment type="pathway">
    <text evidence="1">Cofactor biosynthesis; thiamine diphosphate biosynthesis.</text>
</comment>
<reference evidence="4 5" key="1">
    <citation type="submission" date="2020-08" db="EMBL/GenBank/DDBJ databases">
        <title>Genomic Encyclopedia of Type Strains, Phase IV (KMG-IV): sequencing the most valuable type-strain genomes for metagenomic binning, comparative biology and taxonomic classification.</title>
        <authorList>
            <person name="Goeker M."/>
        </authorList>
    </citation>
    <scope>NUCLEOTIDE SEQUENCE [LARGE SCALE GENOMIC DNA]</scope>
    <source>
        <strain evidence="4 5">DSM 25481</strain>
    </source>
</reference>
<dbReference type="GO" id="GO:0009228">
    <property type="term" value="P:thiamine biosynthetic process"/>
    <property type="evidence" value="ECO:0007669"/>
    <property type="project" value="UniProtKB-KW"/>
</dbReference>
<organism evidence="4 5">
    <name type="scientific">Hansschlegelia beijingensis</name>
    <dbReference type="NCBI Taxonomy" id="1133344"/>
    <lineage>
        <taxon>Bacteria</taxon>
        <taxon>Pseudomonadati</taxon>
        <taxon>Pseudomonadota</taxon>
        <taxon>Alphaproteobacteria</taxon>
        <taxon>Hyphomicrobiales</taxon>
        <taxon>Methylopilaceae</taxon>
        <taxon>Hansschlegelia</taxon>
    </lineage>
</organism>
<feature type="domain" description="Thiamine phosphate synthase/TenI" evidence="3">
    <location>
        <begin position="14"/>
        <end position="181"/>
    </location>
</feature>
<dbReference type="Proteomes" id="UP000528964">
    <property type="component" value="Unassembled WGS sequence"/>
</dbReference>
<proteinExistence type="predicted"/>
<protein>
    <submittedName>
        <fullName evidence="4">Thiamine-phosphate pyrophosphorylase</fullName>
        <ecNumber evidence="4">2.5.1.3</ecNumber>
    </submittedName>
</protein>
<dbReference type="PANTHER" id="PTHR20857:SF15">
    <property type="entry name" value="THIAMINE-PHOSPHATE SYNTHASE"/>
    <property type="match status" value="1"/>
</dbReference>